<dbReference type="PANTHER" id="PTHR15284:SF6">
    <property type="entry name" value="HYPOTHETICAL LOC799271-RELATED"/>
    <property type="match status" value="1"/>
</dbReference>
<evidence type="ECO:0000256" key="2">
    <source>
        <dbReference type="ARBA" id="ARBA00023015"/>
    </source>
</evidence>
<dbReference type="SUPFAM" id="SSF57959">
    <property type="entry name" value="Leucine zipper domain"/>
    <property type="match status" value="1"/>
</dbReference>
<dbReference type="GO" id="GO:0003677">
    <property type="term" value="F:DNA binding"/>
    <property type="evidence" value="ECO:0007669"/>
    <property type="project" value="UniProtKB-KW"/>
</dbReference>
<keyword evidence="4" id="KW-0804">Transcription</keyword>
<accession>A0ABD1JJ05</accession>
<dbReference type="SMART" id="SM00338">
    <property type="entry name" value="BRLZ"/>
    <property type="match status" value="1"/>
</dbReference>
<feature type="compositionally biased region" description="Low complexity" evidence="6">
    <location>
        <begin position="426"/>
        <end position="440"/>
    </location>
</feature>
<feature type="region of interest" description="Disordered" evidence="6">
    <location>
        <begin position="175"/>
        <end position="263"/>
    </location>
</feature>
<organism evidence="8 9">
    <name type="scientific">Coilia grayii</name>
    <name type="common">Gray's grenadier anchovy</name>
    <dbReference type="NCBI Taxonomy" id="363190"/>
    <lineage>
        <taxon>Eukaryota</taxon>
        <taxon>Metazoa</taxon>
        <taxon>Chordata</taxon>
        <taxon>Craniata</taxon>
        <taxon>Vertebrata</taxon>
        <taxon>Euteleostomi</taxon>
        <taxon>Actinopterygii</taxon>
        <taxon>Neopterygii</taxon>
        <taxon>Teleostei</taxon>
        <taxon>Clupei</taxon>
        <taxon>Clupeiformes</taxon>
        <taxon>Clupeoidei</taxon>
        <taxon>Engraulidae</taxon>
        <taxon>Coilinae</taxon>
        <taxon>Coilia</taxon>
    </lineage>
</organism>
<dbReference type="EMBL" id="JBHFQA010000015">
    <property type="protein sequence ID" value="KAL2087080.1"/>
    <property type="molecule type" value="Genomic_DNA"/>
</dbReference>
<dbReference type="InterPro" id="IPR046347">
    <property type="entry name" value="bZIP_sf"/>
</dbReference>
<feature type="compositionally biased region" description="Gly residues" evidence="6">
    <location>
        <begin position="292"/>
        <end position="310"/>
    </location>
</feature>
<gene>
    <name evidence="8" type="ORF">ACEWY4_018139</name>
</gene>
<keyword evidence="9" id="KW-1185">Reference proteome</keyword>
<reference evidence="8 9" key="1">
    <citation type="submission" date="2024-09" db="EMBL/GenBank/DDBJ databases">
        <title>A chromosome-level genome assembly of Gray's grenadier anchovy, Coilia grayii.</title>
        <authorList>
            <person name="Fu Z."/>
        </authorList>
    </citation>
    <scope>NUCLEOTIDE SEQUENCE [LARGE SCALE GENOMIC DNA]</scope>
    <source>
        <strain evidence="8">G4</strain>
        <tissue evidence="8">Muscle</tissue>
    </source>
</reference>
<feature type="domain" description="BZIP" evidence="7">
    <location>
        <begin position="108"/>
        <end position="158"/>
    </location>
</feature>
<feature type="compositionally biased region" description="Low complexity" evidence="6">
    <location>
        <begin position="81"/>
        <end position="94"/>
    </location>
</feature>
<evidence type="ECO:0000256" key="5">
    <source>
        <dbReference type="ARBA" id="ARBA00023242"/>
    </source>
</evidence>
<name>A0ABD1JJ05_9TELE</name>
<evidence type="ECO:0000256" key="4">
    <source>
        <dbReference type="ARBA" id="ARBA00023163"/>
    </source>
</evidence>
<dbReference type="PANTHER" id="PTHR15284">
    <property type="entry name" value="NUCLEAR FACTOR INTERLEUKIN-3-REGULATED PROTEIN"/>
    <property type="match status" value="1"/>
</dbReference>
<dbReference type="Gene3D" id="1.20.5.170">
    <property type="match status" value="1"/>
</dbReference>
<dbReference type="AlphaFoldDB" id="A0ABD1JJ05"/>
<proteinExistence type="inferred from homology"/>
<dbReference type="InterPro" id="IPR047229">
    <property type="entry name" value="NFIL3-like"/>
</dbReference>
<evidence type="ECO:0000259" key="7">
    <source>
        <dbReference type="PROSITE" id="PS50217"/>
    </source>
</evidence>
<protein>
    <recommendedName>
        <fullName evidence="7">BZIP domain-containing protein</fullName>
    </recommendedName>
</protein>
<evidence type="ECO:0000256" key="1">
    <source>
        <dbReference type="ARBA" id="ARBA00006079"/>
    </source>
</evidence>
<keyword evidence="5" id="KW-0539">Nucleus</keyword>
<dbReference type="CDD" id="cd14694">
    <property type="entry name" value="bZIP_NFIL3"/>
    <property type="match status" value="1"/>
</dbReference>
<dbReference type="PROSITE" id="PS00036">
    <property type="entry name" value="BZIP_BASIC"/>
    <property type="match status" value="1"/>
</dbReference>
<keyword evidence="3" id="KW-0238">DNA-binding</keyword>
<dbReference type="FunFam" id="1.20.5.170:FF:000025">
    <property type="entry name" value="nuclear factor interleukin-3-regulated protein-like"/>
    <property type="match status" value="1"/>
</dbReference>
<evidence type="ECO:0000313" key="9">
    <source>
        <dbReference type="Proteomes" id="UP001591681"/>
    </source>
</evidence>
<feature type="region of interest" description="Disordered" evidence="6">
    <location>
        <begin position="277"/>
        <end position="402"/>
    </location>
</feature>
<sequence length="472" mass="50238">MTGTGTQMIPPRLGEQSSVLREIERNCSPSLNRGLLESAGDGEEPLSFTDEAVSILTSSSMLVRSLLGRSSGLKRRDSSRDSPTNNNNNSSNNSLRRKREFIPDERKDDSYWDKRKKNNEAAKRSREKRRVNDVVLESRVMALLEENARLRAELLALKFRFGLVKDPCDVSVTPLTAAPSGQIPTASPQRYYHHYPTTAGPPVPQHHPHHHTALPPHQPQQGGAYAARGGRDSSSVSEDSGFSTPGSSSSVGSPVFFDHGPADTGKVVSPRVVAGDEQGYEPQHCPLVASGSSGGGGGGGAEVLGGGGHCLGEQARRGDSSSSGGGGGGEGELMKSLPHKLRFKVPGTGEGHETATQGETWHGPSSSSLSLSSSSSLSATLRDSAGREQPRGQYGYASSESHAVWQHQQQLAQLCGSPSGYHVPAPQRHTTDPQQQQHTDNSALRSQLSSLSEEVAQLKKLLSQGLLSKLPS</sequence>
<feature type="compositionally biased region" description="Low complexity" evidence="6">
    <location>
        <begin position="213"/>
        <end position="257"/>
    </location>
</feature>
<dbReference type="Pfam" id="PF07716">
    <property type="entry name" value="bZIP_2"/>
    <property type="match status" value="1"/>
</dbReference>
<comment type="similarity">
    <text evidence="1">Belongs to the bZIP family. NFIL3 subfamily.</text>
</comment>
<feature type="region of interest" description="Disordered" evidence="6">
    <location>
        <begin position="69"/>
        <end position="102"/>
    </location>
</feature>
<evidence type="ECO:0000256" key="6">
    <source>
        <dbReference type="SAM" id="MobiDB-lite"/>
    </source>
</evidence>
<keyword evidence="2" id="KW-0805">Transcription regulation</keyword>
<comment type="caution">
    <text evidence="8">The sequence shown here is derived from an EMBL/GenBank/DDBJ whole genome shotgun (WGS) entry which is preliminary data.</text>
</comment>
<evidence type="ECO:0000256" key="3">
    <source>
        <dbReference type="ARBA" id="ARBA00023125"/>
    </source>
</evidence>
<feature type="region of interest" description="Disordered" evidence="6">
    <location>
        <begin position="415"/>
        <end position="448"/>
    </location>
</feature>
<dbReference type="InterPro" id="IPR047106">
    <property type="entry name" value="NFIL3-like_bZIP"/>
</dbReference>
<dbReference type="PROSITE" id="PS50217">
    <property type="entry name" value="BZIP"/>
    <property type="match status" value="1"/>
</dbReference>
<evidence type="ECO:0000313" key="8">
    <source>
        <dbReference type="EMBL" id="KAL2087080.1"/>
    </source>
</evidence>
<feature type="compositionally biased region" description="Low complexity" evidence="6">
    <location>
        <begin position="365"/>
        <end position="378"/>
    </location>
</feature>
<dbReference type="InterPro" id="IPR004827">
    <property type="entry name" value="bZIP"/>
</dbReference>
<dbReference type="Proteomes" id="UP001591681">
    <property type="component" value="Unassembled WGS sequence"/>
</dbReference>